<accession>A0ABP1PX39</accession>
<dbReference type="SUPFAM" id="SSF53474">
    <property type="entry name" value="alpha/beta-Hydrolases"/>
    <property type="match status" value="1"/>
</dbReference>
<dbReference type="Proteomes" id="UP001642540">
    <property type="component" value="Unassembled WGS sequence"/>
</dbReference>
<evidence type="ECO:0000259" key="7">
    <source>
        <dbReference type="Pfam" id="PF00135"/>
    </source>
</evidence>
<evidence type="ECO:0000256" key="1">
    <source>
        <dbReference type="ARBA" id="ARBA00005964"/>
    </source>
</evidence>
<proteinExistence type="inferred from homology"/>
<evidence type="ECO:0000313" key="9">
    <source>
        <dbReference type="Proteomes" id="UP001642540"/>
    </source>
</evidence>
<organism evidence="8 9">
    <name type="scientific">Orchesella dallaii</name>
    <dbReference type="NCBI Taxonomy" id="48710"/>
    <lineage>
        <taxon>Eukaryota</taxon>
        <taxon>Metazoa</taxon>
        <taxon>Ecdysozoa</taxon>
        <taxon>Arthropoda</taxon>
        <taxon>Hexapoda</taxon>
        <taxon>Collembola</taxon>
        <taxon>Entomobryomorpha</taxon>
        <taxon>Entomobryoidea</taxon>
        <taxon>Orchesellidae</taxon>
        <taxon>Orchesellinae</taxon>
        <taxon>Orchesella</taxon>
    </lineage>
</organism>
<evidence type="ECO:0000256" key="3">
    <source>
        <dbReference type="ARBA" id="ARBA00022801"/>
    </source>
</evidence>
<dbReference type="PANTHER" id="PTHR43142:SF1">
    <property type="entry name" value="CARBOXYLIC ESTER HYDROLASE"/>
    <property type="match status" value="1"/>
</dbReference>
<dbReference type="InterPro" id="IPR002018">
    <property type="entry name" value="CarbesteraseB"/>
</dbReference>
<keyword evidence="6" id="KW-0472">Membrane</keyword>
<keyword evidence="2" id="KW-0719">Serine esterase</keyword>
<evidence type="ECO:0000313" key="8">
    <source>
        <dbReference type="EMBL" id="CAL8080996.1"/>
    </source>
</evidence>
<dbReference type="InterPro" id="IPR029058">
    <property type="entry name" value="AB_hydrolase_fold"/>
</dbReference>
<evidence type="ECO:0000256" key="5">
    <source>
        <dbReference type="RuleBase" id="RU361235"/>
    </source>
</evidence>
<comment type="caution">
    <text evidence="8">The sequence shown here is derived from an EMBL/GenBank/DDBJ whole genome shotgun (WGS) entry which is preliminary data.</text>
</comment>
<dbReference type="PANTHER" id="PTHR43142">
    <property type="entry name" value="CARBOXYLIC ESTER HYDROLASE"/>
    <property type="match status" value="1"/>
</dbReference>
<keyword evidence="6" id="KW-0812">Transmembrane</keyword>
<dbReference type="Pfam" id="PF00135">
    <property type="entry name" value="COesterase"/>
    <property type="match status" value="1"/>
</dbReference>
<feature type="domain" description="Carboxylesterase type B" evidence="7">
    <location>
        <begin position="34"/>
        <end position="602"/>
    </location>
</feature>
<comment type="similarity">
    <text evidence="1 5">Belongs to the type-B carboxylesterase/lipase family.</text>
</comment>
<dbReference type="InterPro" id="IPR019826">
    <property type="entry name" value="Carboxylesterase_B_AS"/>
</dbReference>
<evidence type="ECO:0000256" key="4">
    <source>
        <dbReference type="ARBA" id="ARBA00023180"/>
    </source>
</evidence>
<sequence>MLRGLVQYILVAIVALIAYIYLNEFFVYIGEPVYVDTKYGSLKGRSQTIRGGRKVYSFTSIPYAKPPVRFEPPVPLEKWEDEVLDATKQIKVCMQWDTLWKRLDGVEDCLQLHVYTPNVDKSKPLLPVMVWFHGGHFMYGGNNIYGPDYLLEEDVVLVTVNYRLNALGFLNTGDDVVTGNQGMKDQVLALQWIQKTIKDFGGDPNSVTLFGNSAGGASVNYHMISPMSKGLFHRGISQSGSSLCPWGFTKNPKAQAKRLAGQLNCLPAASKSSLELVNCLKQKTAEEIVSVHKEIANIFHEADAIFGPSIEQVDEKTKAKGTVFLPNSPTKLYKSGQFNHVPWIAGLNSEEGCFRSPLVLTYEDRLSEINENWSQVAPNAFLLSNEDSSLSEKVREYYFGSAAAATGKSKKEPVGGNKVKSSKIGIKDLESMTNLYSDRYFNGCVRDAAVFHAQYAPVHMYYFTYKQNVNYGYILENTPGYAPVDIELVFGYAKLMLYRHVLKWEVNDFGVCHTDELQSLFNLNPLLTIKQNSQRYPFSREMVKLWASFSKNGKPDDFSGVTWDPLKFDKKTNKTVTPLQYLQIGNEPAMIDEPFTKRLNFWNELNLPKN</sequence>
<keyword evidence="9" id="KW-1185">Reference proteome</keyword>
<evidence type="ECO:0000256" key="2">
    <source>
        <dbReference type="ARBA" id="ARBA00022487"/>
    </source>
</evidence>
<keyword evidence="6" id="KW-1133">Transmembrane helix</keyword>
<keyword evidence="3 5" id="KW-0378">Hydrolase</keyword>
<gene>
    <name evidence="8" type="ORF">ODALV1_LOCUS4805</name>
</gene>
<dbReference type="EMBL" id="CAXLJM020000014">
    <property type="protein sequence ID" value="CAL8080996.1"/>
    <property type="molecule type" value="Genomic_DNA"/>
</dbReference>
<dbReference type="EC" id="3.1.1.-" evidence="5"/>
<dbReference type="Gene3D" id="3.40.50.1820">
    <property type="entry name" value="alpha/beta hydrolase"/>
    <property type="match status" value="1"/>
</dbReference>
<keyword evidence="4" id="KW-0325">Glycoprotein</keyword>
<evidence type="ECO:0000256" key="6">
    <source>
        <dbReference type="SAM" id="Phobius"/>
    </source>
</evidence>
<dbReference type="PROSITE" id="PS00122">
    <property type="entry name" value="CARBOXYLESTERASE_B_1"/>
    <property type="match status" value="1"/>
</dbReference>
<name>A0ABP1PX39_9HEXA</name>
<protein>
    <recommendedName>
        <fullName evidence="5">Carboxylic ester hydrolase</fullName>
        <ecNumber evidence="5">3.1.1.-</ecNumber>
    </recommendedName>
</protein>
<reference evidence="8 9" key="1">
    <citation type="submission" date="2024-08" db="EMBL/GenBank/DDBJ databases">
        <authorList>
            <person name="Cucini C."/>
            <person name="Frati F."/>
        </authorList>
    </citation>
    <scope>NUCLEOTIDE SEQUENCE [LARGE SCALE GENOMIC DNA]</scope>
</reference>
<feature type="transmembrane region" description="Helical" evidence="6">
    <location>
        <begin position="5"/>
        <end position="22"/>
    </location>
</feature>